<evidence type="ECO:0000256" key="3">
    <source>
        <dbReference type="ARBA" id="ARBA00023125"/>
    </source>
</evidence>
<dbReference type="RefSeq" id="WP_090268338.1">
    <property type="nucleotide sequence ID" value="NZ_FOEP01000002.1"/>
</dbReference>
<dbReference type="PANTHER" id="PTHR30537:SF74">
    <property type="entry name" value="HTH-TYPE TRANSCRIPTIONAL REGULATOR TRPI"/>
    <property type="match status" value="1"/>
</dbReference>
<name>A0A1H9AQ80_9RHOB</name>
<dbReference type="Pfam" id="PF03466">
    <property type="entry name" value="LysR_substrate"/>
    <property type="match status" value="1"/>
</dbReference>
<organism evidence="6 7">
    <name type="scientific">Thalassovita taeanensis</name>
    <dbReference type="NCBI Taxonomy" id="657014"/>
    <lineage>
        <taxon>Bacteria</taxon>
        <taxon>Pseudomonadati</taxon>
        <taxon>Pseudomonadota</taxon>
        <taxon>Alphaproteobacteria</taxon>
        <taxon>Rhodobacterales</taxon>
        <taxon>Roseobacteraceae</taxon>
        <taxon>Thalassovita</taxon>
    </lineage>
</organism>
<dbReference type="FunFam" id="1.10.10.10:FF:000038">
    <property type="entry name" value="Glycine cleavage system transcriptional activator"/>
    <property type="match status" value="1"/>
</dbReference>
<evidence type="ECO:0000256" key="4">
    <source>
        <dbReference type="ARBA" id="ARBA00023163"/>
    </source>
</evidence>
<dbReference type="Pfam" id="PF00126">
    <property type="entry name" value="HTH_1"/>
    <property type="match status" value="1"/>
</dbReference>
<dbReference type="AlphaFoldDB" id="A0A1H9AQ80"/>
<evidence type="ECO:0000259" key="5">
    <source>
        <dbReference type="PROSITE" id="PS50931"/>
    </source>
</evidence>
<dbReference type="GO" id="GO:0043565">
    <property type="term" value="F:sequence-specific DNA binding"/>
    <property type="evidence" value="ECO:0007669"/>
    <property type="project" value="TreeGrafter"/>
</dbReference>
<dbReference type="PRINTS" id="PR00039">
    <property type="entry name" value="HTHLYSR"/>
</dbReference>
<evidence type="ECO:0000313" key="7">
    <source>
        <dbReference type="Proteomes" id="UP000198634"/>
    </source>
</evidence>
<evidence type="ECO:0000313" key="6">
    <source>
        <dbReference type="EMBL" id="SEP78926.1"/>
    </source>
</evidence>
<protein>
    <submittedName>
        <fullName evidence="6">Transcriptional regulator, LysR family</fullName>
    </submittedName>
</protein>
<dbReference type="Gene3D" id="1.10.10.10">
    <property type="entry name" value="Winged helix-like DNA-binding domain superfamily/Winged helix DNA-binding domain"/>
    <property type="match status" value="1"/>
</dbReference>
<dbReference type="NCBIfam" id="NF008352">
    <property type="entry name" value="PRK11139.1"/>
    <property type="match status" value="1"/>
</dbReference>
<dbReference type="OrthoDB" id="9813056at2"/>
<reference evidence="6 7" key="1">
    <citation type="submission" date="2016-10" db="EMBL/GenBank/DDBJ databases">
        <authorList>
            <person name="de Groot N.N."/>
        </authorList>
    </citation>
    <scope>NUCLEOTIDE SEQUENCE [LARGE SCALE GENOMIC DNA]</scope>
    <source>
        <strain evidence="6 7">DSM 22007</strain>
    </source>
</reference>
<dbReference type="GO" id="GO:0006351">
    <property type="term" value="P:DNA-templated transcription"/>
    <property type="evidence" value="ECO:0007669"/>
    <property type="project" value="TreeGrafter"/>
</dbReference>
<dbReference type="InterPro" id="IPR005119">
    <property type="entry name" value="LysR_subst-bd"/>
</dbReference>
<dbReference type="GO" id="GO:0003700">
    <property type="term" value="F:DNA-binding transcription factor activity"/>
    <property type="evidence" value="ECO:0007669"/>
    <property type="project" value="InterPro"/>
</dbReference>
<feature type="domain" description="HTH lysR-type" evidence="5">
    <location>
        <begin position="6"/>
        <end position="63"/>
    </location>
</feature>
<keyword evidence="4" id="KW-0804">Transcription</keyword>
<keyword evidence="2" id="KW-0805">Transcription regulation</keyword>
<dbReference type="SUPFAM" id="SSF53850">
    <property type="entry name" value="Periplasmic binding protein-like II"/>
    <property type="match status" value="1"/>
</dbReference>
<dbReference type="CDD" id="cd08432">
    <property type="entry name" value="PBP2_GcdR_TrpI_HvrB_AmpR_like"/>
    <property type="match status" value="1"/>
</dbReference>
<dbReference type="STRING" id="657014.SAMN04488092_102226"/>
<dbReference type="PANTHER" id="PTHR30537">
    <property type="entry name" value="HTH-TYPE TRANSCRIPTIONAL REGULATOR"/>
    <property type="match status" value="1"/>
</dbReference>
<proteinExistence type="inferred from homology"/>
<accession>A0A1H9AQ80</accession>
<dbReference type="InterPro" id="IPR000847">
    <property type="entry name" value="LysR_HTH_N"/>
</dbReference>
<dbReference type="InterPro" id="IPR058163">
    <property type="entry name" value="LysR-type_TF_proteobact-type"/>
</dbReference>
<dbReference type="SUPFAM" id="SSF46785">
    <property type="entry name" value="Winged helix' DNA-binding domain"/>
    <property type="match status" value="1"/>
</dbReference>
<dbReference type="Proteomes" id="UP000198634">
    <property type="component" value="Unassembled WGS sequence"/>
</dbReference>
<gene>
    <name evidence="6" type="ORF">SAMN04488092_102226</name>
</gene>
<dbReference type="InterPro" id="IPR036388">
    <property type="entry name" value="WH-like_DNA-bd_sf"/>
</dbReference>
<dbReference type="EMBL" id="FOEP01000002">
    <property type="protein sequence ID" value="SEP78926.1"/>
    <property type="molecule type" value="Genomic_DNA"/>
</dbReference>
<sequence>MSDRLPPLTALRAFEAAARHMSFSKAADELNVTPAALSFQIKALEEHLGQPLFNRLNRAVTLTEAGRTLAPGTTTGFEALTTAWRRTRRLGQHQRLTITAGPAFTAKFLAPRMYDFARAHPDVELRFAASLSMADLERDDVDIAIRFAPTPPDGAYSELLYREWMTPMMTPALARDYPRPADLCHAPLLHQDYLTMTHRRTISWTTWFKAAGLPPPPEGGARFTQADHAVDTAIAGGGVVLGRASIAYQALDTGQLVAPFDPAIMTVGSYWAICREADRERPHIAAFFDWIRGEIAQLCVHAENRRFAEPER</sequence>
<comment type="similarity">
    <text evidence="1">Belongs to the LysR transcriptional regulatory family.</text>
</comment>
<keyword evidence="3" id="KW-0238">DNA-binding</keyword>
<dbReference type="InterPro" id="IPR036390">
    <property type="entry name" value="WH_DNA-bd_sf"/>
</dbReference>
<keyword evidence="7" id="KW-1185">Reference proteome</keyword>
<dbReference type="Gene3D" id="3.40.190.10">
    <property type="entry name" value="Periplasmic binding protein-like II"/>
    <property type="match status" value="2"/>
</dbReference>
<evidence type="ECO:0000256" key="1">
    <source>
        <dbReference type="ARBA" id="ARBA00009437"/>
    </source>
</evidence>
<evidence type="ECO:0000256" key="2">
    <source>
        <dbReference type="ARBA" id="ARBA00023015"/>
    </source>
</evidence>
<dbReference type="PROSITE" id="PS50931">
    <property type="entry name" value="HTH_LYSR"/>
    <property type="match status" value="1"/>
</dbReference>